<comment type="caution">
    <text evidence="2">The sequence shown here is derived from an EMBL/GenBank/DDBJ whole genome shotgun (WGS) entry which is preliminary data.</text>
</comment>
<gene>
    <name evidence="2" type="ORF">SCOCK_490063</name>
</gene>
<feature type="signal peptide" evidence="1">
    <location>
        <begin position="1"/>
        <end position="35"/>
    </location>
</feature>
<keyword evidence="1" id="KW-0732">Signal</keyword>
<dbReference type="RefSeq" id="WP_251496152.1">
    <property type="nucleotide sequence ID" value="NZ_CAJSLV010000080.1"/>
</dbReference>
<dbReference type="SUPFAM" id="SSF69318">
    <property type="entry name" value="Integrin alpha N-terminal domain"/>
    <property type="match status" value="1"/>
</dbReference>
<name>A0A9W4DV84_9ACTN</name>
<sequence>MARSTSRALTRAGLTAALACALAAPFLGLAAPAQAASAPPSYDVVVPPVNAPRLMNDRVGFGGATGYQRIAPNGAETWVPYGGGSPVPMGGSSSQFAIRLPDGAERLTSLWSSTLIRLDDPATGNVETVTPAEPVGALLAATGTPDGWAMVTRSRTGSSTTGYVNTYHLLKVTGTTVTSDTVLTGIPTTGLTGLGGTQTAESGGRLLLTYDIGTRRDISLVDPLTGAVDSLPGYIPEDGTRQVVTTADSIGWYSAGTVHMAAFTDPLAESRTITLPPELHADSTNYVVTLTGSAVLAVRSGSAWNDGVMDPLYSVPLTGGPATELLPDATDLRISRDGGAFVRGGPDAAHWSAYRIAPGGGAPVKLFDIRELNPVRYGLSLAQGRLRFLEGIPDTVDSLTSGRLFYQNEGVGPVPQLTSAPQRVSLPIPDPDSNCDAQHHCTVGLVSGGSYGDVAYVARAANGKDTVYAANRFGLGGVPLDSTGGRIVDASENYVLYNSGSNGKQYVINIGYGTVVLTRPIAAAALWGDTLWTASAAKGKVDQLDLRSRYTDGPVARTAVTTDAPCAIKEVQALDNWLYWSCGANGPAGVYDRKAGKSVAVPAGQALLGDGFVLRHPGDELQVTDSRTGATRTVAALPADPALPGGDRRVTWTVDKFRGQIAYTAPDATTHLIPSGTAPSTLDAQNVLDIDPWFYARSGWEISELLSGPAASWKLAFRPKTGGATVRTISGGATDARIATYWDGKDPAGRYVPTGSYVWSLTATPANGLGADLVRTGTVDVHQSLAMPHDYSDDGIGDVLGLTPAGRLDVHRGTGTGAVLAAGSGQQGTGWPTTSRYLPIGDAGSQGLNSLLVRSSAGILTRYTGSGRITPSSPHFTIGGGWNIYNTLASPGDLTGDGRPDLVARDAAGALWRYTATATGSFSSRVLICNGWRSYNLLIGDGAGNLLARDAAGVLWRYAGNGKGGVLNRVRVGSGWQGYNALTVVGDLNHDGHPDLVARDAAGLLWRYNGDGKGGYLAPRVRLGAGWQMYSTLL</sequence>
<dbReference type="Gene3D" id="2.60.40.4070">
    <property type="match status" value="1"/>
</dbReference>
<accession>A0A9W4DV84</accession>
<evidence type="ECO:0000256" key="1">
    <source>
        <dbReference type="SAM" id="SignalP"/>
    </source>
</evidence>
<dbReference type="Proteomes" id="UP001152519">
    <property type="component" value="Unassembled WGS sequence"/>
</dbReference>
<proteinExistence type="predicted"/>
<organism evidence="2 3">
    <name type="scientific">Actinacidiphila cocklensis</name>
    <dbReference type="NCBI Taxonomy" id="887465"/>
    <lineage>
        <taxon>Bacteria</taxon>
        <taxon>Bacillati</taxon>
        <taxon>Actinomycetota</taxon>
        <taxon>Actinomycetes</taxon>
        <taxon>Kitasatosporales</taxon>
        <taxon>Streptomycetaceae</taxon>
        <taxon>Actinacidiphila</taxon>
    </lineage>
</organism>
<evidence type="ECO:0000313" key="2">
    <source>
        <dbReference type="EMBL" id="CAG6396950.1"/>
    </source>
</evidence>
<evidence type="ECO:0000313" key="3">
    <source>
        <dbReference type="Proteomes" id="UP001152519"/>
    </source>
</evidence>
<feature type="chain" id="PRO_5040849814" evidence="1">
    <location>
        <begin position="36"/>
        <end position="1034"/>
    </location>
</feature>
<keyword evidence="3" id="KW-1185">Reference proteome</keyword>
<reference evidence="2" key="1">
    <citation type="submission" date="2021-05" db="EMBL/GenBank/DDBJ databases">
        <authorList>
            <person name="Arsene-Ploetze F."/>
        </authorList>
    </citation>
    <scope>NUCLEOTIDE SEQUENCE</scope>
    <source>
        <strain evidence="2">DSM 42138</strain>
    </source>
</reference>
<dbReference type="Gene3D" id="2.115.10.10">
    <property type="entry name" value="Tachylectin 2"/>
    <property type="match status" value="1"/>
</dbReference>
<protein>
    <submittedName>
        <fullName evidence="2">Repeat domain-containing protein</fullName>
    </submittedName>
</protein>
<dbReference type="InterPro" id="IPR028994">
    <property type="entry name" value="Integrin_alpha_N"/>
</dbReference>
<dbReference type="EMBL" id="CAJSLV010000080">
    <property type="protein sequence ID" value="CAG6396950.1"/>
    <property type="molecule type" value="Genomic_DNA"/>
</dbReference>
<dbReference type="AlphaFoldDB" id="A0A9W4DV84"/>